<accession>A0A1E5XPN7</accession>
<dbReference type="EMBL" id="LAJE02000198">
    <property type="protein sequence ID" value="OEO30567.1"/>
    <property type="molecule type" value="Genomic_DNA"/>
</dbReference>
<dbReference type="Pfam" id="PF13474">
    <property type="entry name" value="SnoaL_3"/>
    <property type="match status" value="1"/>
</dbReference>
<dbReference type="RefSeq" id="WP_069910231.1">
    <property type="nucleotide sequence ID" value="NZ_LAJE02000198.1"/>
</dbReference>
<reference evidence="2 3" key="1">
    <citation type="journal article" date="2015" name="Genome Announc.">
        <title>Genome Assemblies of Three Soil-Associated Devosia species: D. insulae, D. limi, and D. soli.</title>
        <authorList>
            <person name="Hassan Y.I."/>
            <person name="Lepp D."/>
            <person name="Zhou T."/>
        </authorList>
    </citation>
    <scope>NUCLEOTIDE SEQUENCE [LARGE SCALE GENOMIC DNA]</scope>
    <source>
        <strain evidence="2 3">DS-56</strain>
    </source>
</reference>
<dbReference type="InterPro" id="IPR032710">
    <property type="entry name" value="NTF2-like_dom_sf"/>
</dbReference>
<evidence type="ECO:0000313" key="3">
    <source>
        <dbReference type="Proteomes" id="UP000095463"/>
    </source>
</evidence>
<sequence>MTVEIARQALEAINRRMRDRDTAVADLFVPHALLVGSEAGEIASGREAITTLFAGIHSRDYTVCWDLPLLHSGGDTQRVWLFGEGHVVVERAGGSDRLPYRLSAVLVAESDGWRWELFHGSEPRH</sequence>
<feature type="domain" description="SnoaL-like" evidence="1">
    <location>
        <begin position="7"/>
        <end position="123"/>
    </location>
</feature>
<name>A0A1E5XPN7_9HYPH</name>
<dbReference type="AlphaFoldDB" id="A0A1E5XPN7"/>
<gene>
    <name evidence="2" type="ORF">VW23_020685</name>
</gene>
<proteinExistence type="predicted"/>
<organism evidence="2 3">
    <name type="scientific">Devosia insulae DS-56</name>
    <dbReference type="NCBI Taxonomy" id="1116389"/>
    <lineage>
        <taxon>Bacteria</taxon>
        <taxon>Pseudomonadati</taxon>
        <taxon>Pseudomonadota</taxon>
        <taxon>Alphaproteobacteria</taxon>
        <taxon>Hyphomicrobiales</taxon>
        <taxon>Devosiaceae</taxon>
        <taxon>Devosia</taxon>
    </lineage>
</organism>
<evidence type="ECO:0000259" key="1">
    <source>
        <dbReference type="Pfam" id="PF13474"/>
    </source>
</evidence>
<dbReference type="SUPFAM" id="SSF54427">
    <property type="entry name" value="NTF2-like"/>
    <property type="match status" value="1"/>
</dbReference>
<dbReference type="InterPro" id="IPR037401">
    <property type="entry name" value="SnoaL-like"/>
</dbReference>
<keyword evidence="3" id="KW-1185">Reference proteome</keyword>
<dbReference type="Proteomes" id="UP000095463">
    <property type="component" value="Unassembled WGS sequence"/>
</dbReference>
<evidence type="ECO:0000313" key="2">
    <source>
        <dbReference type="EMBL" id="OEO30567.1"/>
    </source>
</evidence>
<protein>
    <recommendedName>
        <fullName evidence="1">SnoaL-like domain-containing protein</fullName>
    </recommendedName>
</protein>
<dbReference type="Gene3D" id="3.10.450.50">
    <property type="match status" value="1"/>
</dbReference>
<comment type="caution">
    <text evidence="2">The sequence shown here is derived from an EMBL/GenBank/DDBJ whole genome shotgun (WGS) entry which is preliminary data.</text>
</comment>